<evidence type="ECO:0000256" key="12">
    <source>
        <dbReference type="RuleBase" id="RU003357"/>
    </source>
</evidence>
<dbReference type="PANTHER" id="PTHR30069:SF29">
    <property type="entry name" value="HEMOGLOBIN AND HEMOGLOBIN-HAPTOGLOBIN-BINDING PROTEIN 1-RELATED"/>
    <property type="match status" value="1"/>
</dbReference>
<dbReference type="InterPro" id="IPR039426">
    <property type="entry name" value="TonB-dep_rcpt-like"/>
</dbReference>
<evidence type="ECO:0000256" key="11">
    <source>
        <dbReference type="PROSITE-ProRule" id="PRU01360"/>
    </source>
</evidence>
<keyword evidence="17" id="KW-1185">Reference proteome</keyword>
<proteinExistence type="inferred from homology"/>
<keyword evidence="4 11" id="KW-1134">Transmembrane beta strand</keyword>
<dbReference type="InterPro" id="IPR012910">
    <property type="entry name" value="Plug_dom"/>
</dbReference>
<comment type="subcellular location">
    <subcellularLocation>
        <location evidence="1 11">Cell outer membrane</location>
        <topology evidence="1 11">Multi-pass membrane protein</topology>
    </subcellularLocation>
</comment>
<dbReference type="CDD" id="cd01347">
    <property type="entry name" value="ligand_gated_channel"/>
    <property type="match status" value="1"/>
</dbReference>
<evidence type="ECO:0000256" key="2">
    <source>
        <dbReference type="ARBA" id="ARBA00008143"/>
    </source>
</evidence>
<evidence type="ECO:0000259" key="15">
    <source>
        <dbReference type="Pfam" id="PF07715"/>
    </source>
</evidence>
<dbReference type="OrthoDB" id="9760620at2"/>
<protein>
    <submittedName>
        <fullName evidence="16">TonB-dependent receptor</fullName>
    </submittedName>
</protein>
<keyword evidence="7 12" id="KW-0798">TonB box</keyword>
<keyword evidence="6 13" id="KW-0732">Signal</keyword>
<feature type="domain" description="TonB-dependent receptor plug" evidence="15">
    <location>
        <begin position="54"/>
        <end position="164"/>
    </location>
</feature>
<evidence type="ECO:0000256" key="6">
    <source>
        <dbReference type="ARBA" id="ARBA00022729"/>
    </source>
</evidence>
<evidence type="ECO:0000256" key="8">
    <source>
        <dbReference type="ARBA" id="ARBA00023136"/>
    </source>
</evidence>
<feature type="signal peptide" evidence="13">
    <location>
        <begin position="1"/>
        <end position="28"/>
    </location>
</feature>
<dbReference type="AlphaFoldDB" id="A0A2S9VFY1"/>
<dbReference type="GO" id="GO:0009279">
    <property type="term" value="C:cell outer membrane"/>
    <property type="evidence" value="ECO:0007669"/>
    <property type="project" value="UniProtKB-SubCell"/>
</dbReference>
<sequence>MTKLPRSGWLPALTILSCAISGTFNASAQTAPVQLPADIERITTTGSRHGADDNDAPVIISAVGQQDINLVSPTHIEEVLKFIAGAQVQRGNGQEYLPALRSQVFSGAGACGGLLTAEDGIPLRAAGFCNINELFEAHSEMAERVEVLKGPGSALYGSNAVHGVINVITPDTTQGGGLFGYDYGSYGYSRVKLRSGYHYGDGGVGLNASVTRDNGYRVAEGLDQEKLNLRHEHAFSSLTLTTGLTYTNLEQETAGYITGTDAYKDAQLAQANENPEAFRNASSLRLWSRAQWQLDGGDTLSVTPYIRDQDMEFLMHFLPGQPTEENSQQGVGVQSLWTHNVSASVTLNAGIDAEHTEGSLLQYQEQPTTGSAFLVATIPAGKHYDYDVNASLIAAFSELVWRNDSWLLSAGLRYEYIHYDYTNNMNSGRLREDGTACGMGGCRYSRPPSSKNSFTNASPKLGATYLYSDTTQFYANYSLGYRAPQATELYRLQRAQQVADLNSEEARNVEFGVKGNYPGLSYTIAAYYMDKDNFIFRDSNFFNVNDGQSRHTGVELELRWQASQRLDIALAATMASHTYRYNQELGGVNINGNDIDTAPNTIADVRIGYNFTPQVRAELELNHVGEYYTDPENLHEYEGHELVNLRSSWQLTPELTLYARVNNLLDTAYAERADFTSFGGDRYFPGRPRNYMLSATYSW</sequence>
<feature type="domain" description="TonB-dependent receptor-like beta-barrel" evidence="14">
    <location>
        <begin position="180"/>
        <end position="664"/>
    </location>
</feature>
<evidence type="ECO:0000256" key="1">
    <source>
        <dbReference type="ARBA" id="ARBA00004571"/>
    </source>
</evidence>
<dbReference type="InterPro" id="IPR000531">
    <property type="entry name" value="Beta-barrel_TonB"/>
</dbReference>
<evidence type="ECO:0000259" key="14">
    <source>
        <dbReference type="Pfam" id="PF00593"/>
    </source>
</evidence>
<organism evidence="16 17">
    <name type="scientific">Alteromonas alba</name>
    <dbReference type="NCBI Taxonomy" id="2079529"/>
    <lineage>
        <taxon>Bacteria</taxon>
        <taxon>Pseudomonadati</taxon>
        <taxon>Pseudomonadota</taxon>
        <taxon>Gammaproteobacteria</taxon>
        <taxon>Alteromonadales</taxon>
        <taxon>Alteromonadaceae</taxon>
        <taxon>Alteromonas/Salinimonas group</taxon>
        <taxon>Alteromonas</taxon>
    </lineage>
</organism>
<keyword evidence="10 11" id="KW-0998">Cell outer membrane</keyword>
<comment type="caution">
    <text evidence="16">The sequence shown here is derived from an EMBL/GenBank/DDBJ whole genome shotgun (WGS) entry which is preliminary data.</text>
</comment>
<dbReference type="PROSITE" id="PS52016">
    <property type="entry name" value="TONB_DEPENDENT_REC_3"/>
    <property type="match status" value="1"/>
</dbReference>
<evidence type="ECO:0000256" key="13">
    <source>
        <dbReference type="SAM" id="SignalP"/>
    </source>
</evidence>
<dbReference type="Gene3D" id="2.170.130.10">
    <property type="entry name" value="TonB-dependent receptor, plug domain"/>
    <property type="match status" value="1"/>
</dbReference>
<evidence type="ECO:0000256" key="5">
    <source>
        <dbReference type="ARBA" id="ARBA00022692"/>
    </source>
</evidence>
<keyword evidence="9 16" id="KW-0675">Receptor</keyword>
<reference evidence="17" key="1">
    <citation type="journal article" date="2020" name="Int. J. Syst. Evol. Microbiol.">
        <title>Alteromonas alba sp. nov., a marine bacterium isolated from the seawater of the West Pacific Ocean.</title>
        <authorList>
            <person name="Sun C."/>
            <person name="Wu Y.-H."/>
            <person name="Xamxidin M."/>
            <person name="Cheng H."/>
            <person name="Xu X.-W."/>
        </authorList>
    </citation>
    <scope>NUCLEOTIDE SEQUENCE [LARGE SCALE GENOMIC DNA]</scope>
    <source>
        <strain evidence="17">190</strain>
    </source>
</reference>
<evidence type="ECO:0000256" key="4">
    <source>
        <dbReference type="ARBA" id="ARBA00022452"/>
    </source>
</evidence>
<evidence type="ECO:0000256" key="3">
    <source>
        <dbReference type="ARBA" id="ARBA00022448"/>
    </source>
</evidence>
<dbReference type="SUPFAM" id="SSF56935">
    <property type="entry name" value="Porins"/>
    <property type="match status" value="1"/>
</dbReference>
<dbReference type="PANTHER" id="PTHR30069">
    <property type="entry name" value="TONB-DEPENDENT OUTER MEMBRANE RECEPTOR"/>
    <property type="match status" value="1"/>
</dbReference>
<dbReference type="GO" id="GO:0044718">
    <property type="term" value="P:siderophore transmembrane transport"/>
    <property type="evidence" value="ECO:0007669"/>
    <property type="project" value="TreeGrafter"/>
</dbReference>
<evidence type="ECO:0000313" key="17">
    <source>
        <dbReference type="Proteomes" id="UP000238949"/>
    </source>
</evidence>
<name>A0A2S9VFY1_9ALTE</name>
<dbReference type="PROSITE" id="PS51257">
    <property type="entry name" value="PROKAR_LIPOPROTEIN"/>
    <property type="match status" value="1"/>
</dbReference>
<keyword evidence="8 11" id="KW-0472">Membrane</keyword>
<dbReference type="EMBL" id="PVNP01000012">
    <property type="protein sequence ID" value="PRO75381.1"/>
    <property type="molecule type" value="Genomic_DNA"/>
</dbReference>
<keyword evidence="3 11" id="KW-0813">Transport</keyword>
<dbReference type="Gene3D" id="2.40.170.20">
    <property type="entry name" value="TonB-dependent receptor, beta-barrel domain"/>
    <property type="match status" value="1"/>
</dbReference>
<keyword evidence="5 11" id="KW-0812">Transmembrane</keyword>
<feature type="chain" id="PRO_5015525642" evidence="13">
    <location>
        <begin position="29"/>
        <end position="699"/>
    </location>
</feature>
<dbReference type="InterPro" id="IPR037066">
    <property type="entry name" value="Plug_dom_sf"/>
</dbReference>
<evidence type="ECO:0000256" key="7">
    <source>
        <dbReference type="ARBA" id="ARBA00023077"/>
    </source>
</evidence>
<dbReference type="Pfam" id="PF00593">
    <property type="entry name" value="TonB_dep_Rec_b-barrel"/>
    <property type="match status" value="1"/>
</dbReference>
<comment type="similarity">
    <text evidence="2">Belongs to the TonB-dependent receptor family. Hemoglobin/haptoglobin binding protein subfamily.</text>
</comment>
<dbReference type="Proteomes" id="UP000238949">
    <property type="component" value="Unassembled WGS sequence"/>
</dbReference>
<evidence type="ECO:0000313" key="16">
    <source>
        <dbReference type="EMBL" id="PRO75381.1"/>
    </source>
</evidence>
<dbReference type="GO" id="GO:0015344">
    <property type="term" value="F:siderophore uptake transmembrane transporter activity"/>
    <property type="evidence" value="ECO:0007669"/>
    <property type="project" value="TreeGrafter"/>
</dbReference>
<dbReference type="RefSeq" id="WP_105932994.1">
    <property type="nucleotide sequence ID" value="NZ_PVNP01000012.1"/>
</dbReference>
<dbReference type="Pfam" id="PF07715">
    <property type="entry name" value="Plug"/>
    <property type="match status" value="1"/>
</dbReference>
<accession>A0A2S9VFY1</accession>
<gene>
    <name evidence="16" type="ORF">C6Y40_01475</name>
</gene>
<dbReference type="InterPro" id="IPR036942">
    <property type="entry name" value="Beta-barrel_TonB_sf"/>
</dbReference>
<evidence type="ECO:0000256" key="10">
    <source>
        <dbReference type="ARBA" id="ARBA00023237"/>
    </source>
</evidence>
<evidence type="ECO:0000256" key="9">
    <source>
        <dbReference type="ARBA" id="ARBA00023170"/>
    </source>
</evidence>